<evidence type="ECO:0000313" key="2">
    <source>
        <dbReference type="Proteomes" id="UP000076925"/>
    </source>
</evidence>
<keyword evidence="2" id="KW-1185">Reference proteome</keyword>
<gene>
    <name evidence="1" type="ORF">WA1_13340</name>
</gene>
<evidence type="ECO:0000313" key="1">
    <source>
        <dbReference type="EMBL" id="KYC43080.1"/>
    </source>
</evidence>
<protein>
    <submittedName>
        <fullName evidence="1">Uncharacterized protein</fullName>
    </submittedName>
</protein>
<dbReference type="STRING" id="128403.WA1_13340"/>
<name>A0A139XEG1_9CYAN</name>
<organism evidence="1 2">
    <name type="scientific">Scytonema hofmannii PCC 7110</name>
    <dbReference type="NCBI Taxonomy" id="128403"/>
    <lineage>
        <taxon>Bacteria</taxon>
        <taxon>Bacillati</taxon>
        <taxon>Cyanobacteriota</taxon>
        <taxon>Cyanophyceae</taxon>
        <taxon>Nostocales</taxon>
        <taxon>Scytonemataceae</taxon>
        <taxon>Scytonema</taxon>
    </lineage>
</organism>
<comment type="caution">
    <text evidence="1">The sequence shown here is derived from an EMBL/GenBank/DDBJ whole genome shotgun (WGS) entry which is preliminary data.</text>
</comment>
<sequence length="244" mass="27451">MKQNKFAFSFSTRILSKWLFRGFVQSFTIFFTATLVGMPLRVIASKDNSNTNNEIEALQIEITQQDIKNIDELVTIAERNSAQIQETKAAMGLSSFNDLMTLELSTSTDNSFISDEELSITVTIDPIKIFTATKQLSVVKTRWNEEKRLKRVAVVQSYVDYLQARQASIIAAYQMQKLTGDLRVASLHPQTNPRRTINHIANPDFVAAVTEMLNTNTRERVALEQLAACVGLSPQATTTIIDKR</sequence>
<accession>A0A139XEG1</accession>
<dbReference type="Proteomes" id="UP000076925">
    <property type="component" value="Unassembled WGS sequence"/>
</dbReference>
<dbReference type="EMBL" id="ANNX02000016">
    <property type="protein sequence ID" value="KYC43080.1"/>
    <property type="molecule type" value="Genomic_DNA"/>
</dbReference>
<proteinExistence type="predicted"/>
<reference evidence="1 2" key="1">
    <citation type="journal article" date="2013" name="Genome Biol. Evol.">
        <title>Genomes of Stigonematalean cyanobacteria (subsection V) and the evolution of oxygenic photosynthesis from prokaryotes to plastids.</title>
        <authorList>
            <person name="Dagan T."/>
            <person name="Roettger M."/>
            <person name="Stucken K."/>
            <person name="Landan G."/>
            <person name="Koch R."/>
            <person name="Major P."/>
            <person name="Gould S.B."/>
            <person name="Goremykin V.V."/>
            <person name="Rippka R."/>
            <person name="Tandeau de Marsac N."/>
            <person name="Gugger M."/>
            <person name="Lockhart P.J."/>
            <person name="Allen J.F."/>
            <person name="Brune I."/>
            <person name="Maus I."/>
            <person name="Puhler A."/>
            <person name="Martin W.F."/>
        </authorList>
    </citation>
    <scope>NUCLEOTIDE SEQUENCE [LARGE SCALE GENOMIC DNA]</scope>
    <source>
        <strain evidence="1 2">PCC 7110</strain>
    </source>
</reference>
<dbReference type="AlphaFoldDB" id="A0A139XEG1"/>